<dbReference type="Proteomes" id="UP000014500">
    <property type="component" value="Unassembled WGS sequence"/>
</dbReference>
<dbReference type="EnsemblMetazoa" id="SMAR005622-RA">
    <property type="protein sequence ID" value="SMAR005622-PA"/>
    <property type="gene ID" value="SMAR005622"/>
</dbReference>
<dbReference type="HOGENOM" id="CLU_1761080_0_0_1"/>
<reference evidence="2" key="1">
    <citation type="submission" date="2011-05" db="EMBL/GenBank/DDBJ databases">
        <authorList>
            <person name="Richards S.R."/>
            <person name="Qu J."/>
            <person name="Jiang H."/>
            <person name="Jhangiani S.N."/>
            <person name="Agravi P."/>
            <person name="Goodspeed R."/>
            <person name="Gross S."/>
            <person name="Mandapat C."/>
            <person name="Jackson L."/>
            <person name="Mathew T."/>
            <person name="Pu L."/>
            <person name="Thornton R."/>
            <person name="Saada N."/>
            <person name="Wilczek-Boney K.B."/>
            <person name="Lee S."/>
            <person name="Kovar C."/>
            <person name="Wu Y."/>
            <person name="Scherer S.E."/>
            <person name="Worley K.C."/>
            <person name="Muzny D.M."/>
            <person name="Gibbs R."/>
        </authorList>
    </citation>
    <scope>NUCLEOTIDE SEQUENCE</scope>
    <source>
        <strain evidence="2">Brora</strain>
    </source>
</reference>
<keyword evidence="2" id="KW-1185">Reference proteome</keyword>
<sequence>MRQGVVRPGFSWMLGAQQLNLTGEIPTTDIEIIPSYITAQQCCKVGESLIRKVNTCQEASLRSNMLIKGHQLRQEIAKSLALEISRCQKHQHLLNKCCLFRLQYVIALEMCDTKMMVERYKCRTHVSKKLLTEESMEILISFLGPDFY</sequence>
<evidence type="ECO:0000313" key="2">
    <source>
        <dbReference type="Proteomes" id="UP000014500"/>
    </source>
</evidence>
<accession>T1IWP9</accession>
<protein>
    <submittedName>
        <fullName evidence="1">Uncharacterized protein</fullName>
    </submittedName>
</protein>
<organism evidence="1 2">
    <name type="scientific">Strigamia maritima</name>
    <name type="common">European centipede</name>
    <name type="synonym">Geophilus maritimus</name>
    <dbReference type="NCBI Taxonomy" id="126957"/>
    <lineage>
        <taxon>Eukaryota</taxon>
        <taxon>Metazoa</taxon>
        <taxon>Ecdysozoa</taxon>
        <taxon>Arthropoda</taxon>
        <taxon>Myriapoda</taxon>
        <taxon>Chilopoda</taxon>
        <taxon>Pleurostigmophora</taxon>
        <taxon>Geophilomorpha</taxon>
        <taxon>Linotaeniidae</taxon>
        <taxon>Strigamia</taxon>
    </lineage>
</organism>
<dbReference type="AlphaFoldDB" id="T1IWP9"/>
<reference evidence="1" key="2">
    <citation type="submission" date="2015-02" db="UniProtKB">
        <authorList>
            <consortium name="EnsemblMetazoa"/>
        </authorList>
    </citation>
    <scope>IDENTIFICATION</scope>
</reference>
<dbReference type="EMBL" id="JH431627">
    <property type="status" value="NOT_ANNOTATED_CDS"/>
    <property type="molecule type" value="Genomic_DNA"/>
</dbReference>
<name>T1IWP9_STRMM</name>
<proteinExistence type="predicted"/>
<evidence type="ECO:0000313" key="1">
    <source>
        <dbReference type="EnsemblMetazoa" id="SMAR005622-PA"/>
    </source>
</evidence>